<reference evidence="5" key="1">
    <citation type="journal article" date="2021" name="PeerJ">
        <title>Extensive microbial diversity within the chicken gut microbiome revealed by metagenomics and culture.</title>
        <authorList>
            <person name="Gilroy R."/>
            <person name="Ravi A."/>
            <person name="Getino M."/>
            <person name="Pursley I."/>
            <person name="Horton D.L."/>
            <person name="Alikhan N.F."/>
            <person name="Baker D."/>
            <person name="Gharbi K."/>
            <person name="Hall N."/>
            <person name="Watson M."/>
            <person name="Adriaenssens E.M."/>
            <person name="Foster-Nyarko E."/>
            <person name="Jarju S."/>
            <person name="Secka A."/>
            <person name="Antonio M."/>
            <person name="Oren A."/>
            <person name="Chaudhuri R.R."/>
            <person name="La Ragione R."/>
            <person name="Hildebrand F."/>
            <person name="Pallen M.J."/>
        </authorList>
    </citation>
    <scope>NUCLEOTIDE SEQUENCE</scope>
    <source>
        <strain evidence="5">CHK183-5548</strain>
    </source>
</reference>
<feature type="compositionally biased region" description="Acidic residues" evidence="2">
    <location>
        <begin position="49"/>
        <end position="62"/>
    </location>
</feature>
<feature type="compositionally biased region" description="Low complexity" evidence="2">
    <location>
        <begin position="27"/>
        <end position="38"/>
    </location>
</feature>
<feature type="signal peptide" evidence="3">
    <location>
        <begin position="1"/>
        <end position="19"/>
    </location>
</feature>
<sequence length="313" mass="33523">MKKKWTAVLVMGTMMLGLAACSGKTAATPSAEETGETSAAEEKTAAAEGETDVTESAAEEETAASGDKFTGRMAEIMEEGVLTVVTSPDYPPYEFIDLTKSGQEQYVGADMELAKYIADAMGVKLEINAMNFDSCMAAIGEGRADLAICGMVPKEERKTSMDFSDIYYNDGDQVIVILAENADQYQTLADFQGQKVAAQNATLQSELVTEQIGTDSLESITTIQDGIMMLRSGRVAGLALASVAADNYLDNYDDLTTCAEQFEYTSLGVVAGVVKDEPDLLNEVNAIIGEVVESGIYFQWIDEANQLSSELQG</sequence>
<dbReference type="PANTHER" id="PTHR35936">
    <property type="entry name" value="MEMBRANE-BOUND LYTIC MUREIN TRANSGLYCOSYLASE F"/>
    <property type="match status" value="1"/>
</dbReference>
<dbReference type="Pfam" id="PF00497">
    <property type="entry name" value="SBP_bac_3"/>
    <property type="match status" value="1"/>
</dbReference>
<organism evidence="5 6">
    <name type="scientific">Candidatus Lachnoclostridium pullistercoris</name>
    <dbReference type="NCBI Taxonomy" id="2838632"/>
    <lineage>
        <taxon>Bacteria</taxon>
        <taxon>Bacillati</taxon>
        <taxon>Bacillota</taxon>
        <taxon>Clostridia</taxon>
        <taxon>Lachnospirales</taxon>
        <taxon>Lachnospiraceae</taxon>
    </lineage>
</organism>
<dbReference type="PANTHER" id="PTHR35936:SF17">
    <property type="entry name" value="ARGININE-BINDING EXTRACELLULAR PROTEIN ARTP"/>
    <property type="match status" value="1"/>
</dbReference>
<feature type="chain" id="PRO_5038425713" evidence="3">
    <location>
        <begin position="20"/>
        <end position="313"/>
    </location>
</feature>
<keyword evidence="1 3" id="KW-0732">Signal</keyword>
<evidence type="ECO:0000259" key="4">
    <source>
        <dbReference type="SMART" id="SM00062"/>
    </source>
</evidence>
<evidence type="ECO:0000256" key="2">
    <source>
        <dbReference type="SAM" id="MobiDB-lite"/>
    </source>
</evidence>
<gene>
    <name evidence="5" type="ORF">IAA04_09345</name>
</gene>
<accession>A0A9D2T7I9</accession>
<feature type="region of interest" description="Disordered" evidence="2">
    <location>
        <begin position="27"/>
        <end position="68"/>
    </location>
</feature>
<evidence type="ECO:0000313" key="6">
    <source>
        <dbReference type="Proteomes" id="UP000823883"/>
    </source>
</evidence>
<dbReference type="AlphaFoldDB" id="A0A9D2T7I9"/>
<feature type="domain" description="Solute-binding protein family 3/N-terminal" evidence="4">
    <location>
        <begin position="81"/>
        <end position="304"/>
    </location>
</feature>
<dbReference type="Gene3D" id="3.40.190.10">
    <property type="entry name" value="Periplasmic binding protein-like II"/>
    <property type="match status" value="2"/>
</dbReference>
<comment type="caution">
    <text evidence="5">The sequence shown here is derived from an EMBL/GenBank/DDBJ whole genome shotgun (WGS) entry which is preliminary data.</text>
</comment>
<evidence type="ECO:0000256" key="1">
    <source>
        <dbReference type="ARBA" id="ARBA00022729"/>
    </source>
</evidence>
<dbReference type="InterPro" id="IPR001638">
    <property type="entry name" value="Solute-binding_3/MltF_N"/>
</dbReference>
<dbReference type="SMART" id="SM00062">
    <property type="entry name" value="PBPb"/>
    <property type="match status" value="1"/>
</dbReference>
<dbReference type="Proteomes" id="UP000823883">
    <property type="component" value="Unassembled WGS sequence"/>
</dbReference>
<name>A0A9D2T7I9_9FIRM</name>
<dbReference type="SUPFAM" id="SSF53850">
    <property type="entry name" value="Periplasmic binding protein-like II"/>
    <property type="match status" value="1"/>
</dbReference>
<dbReference type="PROSITE" id="PS51257">
    <property type="entry name" value="PROKAR_LIPOPROTEIN"/>
    <property type="match status" value="1"/>
</dbReference>
<evidence type="ECO:0000313" key="5">
    <source>
        <dbReference type="EMBL" id="HJC48241.1"/>
    </source>
</evidence>
<reference evidence="5" key="2">
    <citation type="submission" date="2021-04" db="EMBL/GenBank/DDBJ databases">
        <authorList>
            <person name="Gilroy R."/>
        </authorList>
    </citation>
    <scope>NUCLEOTIDE SEQUENCE</scope>
    <source>
        <strain evidence="5">CHK183-5548</strain>
    </source>
</reference>
<protein>
    <submittedName>
        <fullName evidence="5">Transporter substrate-binding domain-containing protein</fullName>
    </submittedName>
</protein>
<evidence type="ECO:0000256" key="3">
    <source>
        <dbReference type="SAM" id="SignalP"/>
    </source>
</evidence>
<dbReference type="EMBL" id="DWWL01000059">
    <property type="protein sequence ID" value="HJC48241.1"/>
    <property type="molecule type" value="Genomic_DNA"/>
</dbReference>
<proteinExistence type="predicted"/>